<sequence length="238" mass="26551">MLLIISNGAYILFSFIAFIAYAFIYLFFVGMLNGGKANLQNRPEVTGYESLRKGDRNIGEEDRITIVRLTNPGDEDGESGSTYDYEATFYGNESNYELFEDPEVPSGPKDNKANSPEASPLTASEEEESDEDDEWPTLKSAIECRMDDSTAELTLSNDIVGDLTAEELVHLTTIRVTTLNDAELYPELVEECKAANKRVNELVHETGKRVEEIVSTLLTTREKVIFNAFPMVKHSQAA</sequence>
<keyword evidence="2" id="KW-1133">Transmembrane helix</keyword>
<comment type="caution">
    <text evidence="3">The sequence shown here is derived from an EMBL/GenBank/DDBJ whole genome shotgun (WGS) entry which is preliminary data.</text>
</comment>
<reference evidence="3 4" key="1">
    <citation type="submission" date="2019-10" db="EMBL/GenBank/DDBJ databases">
        <title>Draft Genome Sequence of Cytophagaceae sp. SJW1-29.</title>
        <authorList>
            <person name="Choi A."/>
        </authorList>
    </citation>
    <scope>NUCLEOTIDE SEQUENCE [LARGE SCALE GENOMIC DNA]</scope>
    <source>
        <strain evidence="3 4">SJW1-29</strain>
    </source>
</reference>
<feature type="region of interest" description="Disordered" evidence="1">
    <location>
        <begin position="98"/>
        <end position="135"/>
    </location>
</feature>
<dbReference type="Proteomes" id="UP000479293">
    <property type="component" value="Unassembled WGS sequence"/>
</dbReference>
<evidence type="ECO:0000313" key="4">
    <source>
        <dbReference type="Proteomes" id="UP000479293"/>
    </source>
</evidence>
<organism evidence="3 4">
    <name type="scientific">Salmonirosea aquatica</name>
    <dbReference type="NCBI Taxonomy" id="2654236"/>
    <lineage>
        <taxon>Bacteria</taxon>
        <taxon>Pseudomonadati</taxon>
        <taxon>Bacteroidota</taxon>
        <taxon>Cytophagia</taxon>
        <taxon>Cytophagales</taxon>
        <taxon>Spirosomataceae</taxon>
        <taxon>Salmonirosea</taxon>
    </lineage>
</organism>
<evidence type="ECO:0000256" key="1">
    <source>
        <dbReference type="SAM" id="MobiDB-lite"/>
    </source>
</evidence>
<evidence type="ECO:0000313" key="3">
    <source>
        <dbReference type="EMBL" id="MPR37399.1"/>
    </source>
</evidence>
<proteinExistence type="predicted"/>
<feature type="compositionally biased region" description="Acidic residues" evidence="1">
    <location>
        <begin position="124"/>
        <end position="135"/>
    </location>
</feature>
<dbReference type="AlphaFoldDB" id="A0A7C9BW98"/>
<dbReference type="EMBL" id="WHLY01000004">
    <property type="protein sequence ID" value="MPR37399.1"/>
    <property type="molecule type" value="Genomic_DNA"/>
</dbReference>
<keyword evidence="4" id="KW-1185">Reference proteome</keyword>
<dbReference type="RefSeq" id="WP_152766851.1">
    <property type="nucleotide sequence ID" value="NZ_WHLY01000004.1"/>
</dbReference>
<keyword evidence="2" id="KW-0812">Transmembrane</keyword>
<evidence type="ECO:0000256" key="2">
    <source>
        <dbReference type="SAM" id="Phobius"/>
    </source>
</evidence>
<accession>A0A7C9BW98</accession>
<feature type="transmembrane region" description="Helical" evidence="2">
    <location>
        <begin position="12"/>
        <end position="32"/>
    </location>
</feature>
<keyword evidence="2" id="KW-0472">Membrane</keyword>
<name>A0A7C9BW98_9BACT</name>
<protein>
    <submittedName>
        <fullName evidence="3">Uncharacterized protein</fullName>
    </submittedName>
</protein>
<gene>
    <name evidence="3" type="ORF">GBK04_29755</name>
</gene>